<sequence>MSTSVNEEKEKKSKFKIFKFLKSIVKTRKKASETLNPTTTEISNPPETIESLHKYETEPGQAQKFLDFVGQNFRWPASMEDCDRGMTFFFLVDESALKFDDEAAFNLIFFYNNIDKGTFDEHQDSWVLVYNQEVKGYGSEYTGKELEDLEREMPGAVYLPVDKSRRDDLVKSPPARNSVRIQVRRSGTTDSVIREYNFNDPVENEKLYKSVIDSGAPETTLPCHARRMLGREGWKVKSSNACGYGYPARVFYATSAFEVAIGDNNGWSKWVITNTLRVWQRKPGNQVDSSLIGTDVLDQFSFVHEATQNISF</sequence>
<organism evidence="1 2">
    <name type="scientific">Diversispora epigaea</name>
    <dbReference type="NCBI Taxonomy" id="1348612"/>
    <lineage>
        <taxon>Eukaryota</taxon>
        <taxon>Fungi</taxon>
        <taxon>Fungi incertae sedis</taxon>
        <taxon>Mucoromycota</taxon>
        <taxon>Glomeromycotina</taxon>
        <taxon>Glomeromycetes</taxon>
        <taxon>Diversisporales</taxon>
        <taxon>Diversisporaceae</taxon>
        <taxon>Diversispora</taxon>
    </lineage>
</organism>
<dbReference type="Proteomes" id="UP000266861">
    <property type="component" value="Unassembled WGS sequence"/>
</dbReference>
<dbReference type="OrthoDB" id="2390964at2759"/>
<evidence type="ECO:0000313" key="2">
    <source>
        <dbReference type="Proteomes" id="UP000266861"/>
    </source>
</evidence>
<evidence type="ECO:0008006" key="3">
    <source>
        <dbReference type="Google" id="ProtNLM"/>
    </source>
</evidence>
<proteinExistence type="predicted"/>
<gene>
    <name evidence="1" type="ORF">Glove_669g17</name>
</gene>
<evidence type="ECO:0000313" key="1">
    <source>
        <dbReference type="EMBL" id="RHZ45573.1"/>
    </source>
</evidence>
<reference evidence="1 2" key="1">
    <citation type="submission" date="2018-08" db="EMBL/GenBank/DDBJ databases">
        <title>Genome and evolution of the arbuscular mycorrhizal fungus Diversispora epigaea (formerly Glomus versiforme) and its bacterial endosymbionts.</title>
        <authorList>
            <person name="Sun X."/>
            <person name="Fei Z."/>
            <person name="Harrison M."/>
        </authorList>
    </citation>
    <scope>NUCLEOTIDE SEQUENCE [LARGE SCALE GENOMIC DNA]</scope>
    <source>
        <strain evidence="1 2">IT104</strain>
    </source>
</reference>
<dbReference type="EMBL" id="PQFF01000544">
    <property type="protein sequence ID" value="RHZ45573.1"/>
    <property type="molecule type" value="Genomic_DNA"/>
</dbReference>
<comment type="caution">
    <text evidence="1">The sequence shown here is derived from an EMBL/GenBank/DDBJ whole genome shotgun (WGS) entry which is preliminary data.</text>
</comment>
<keyword evidence="2" id="KW-1185">Reference proteome</keyword>
<name>A0A397G9J1_9GLOM</name>
<accession>A0A397G9J1</accession>
<dbReference type="AlphaFoldDB" id="A0A397G9J1"/>
<protein>
    <recommendedName>
        <fullName evidence="3">Peptidase A2 domain-containing protein</fullName>
    </recommendedName>
</protein>